<dbReference type="Proteomes" id="UP000017131">
    <property type="component" value="Unassembled WGS sequence"/>
</dbReference>
<name>A0ABP2YU66_STASI</name>
<keyword evidence="2" id="KW-1185">Reference proteome</keyword>
<gene>
    <name evidence="1" type="ORF">SSIM_05140</name>
</gene>
<organism evidence="1 2">
    <name type="scientific">Staphylococcus simulans UMC-CNS-990</name>
    <dbReference type="NCBI Taxonomy" id="1405498"/>
    <lineage>
        <taxon>Bacteria</taxon>
        <taxon>Bacillati</taxon>
        <taxon>Bacillota</taxon>
        <taxon>Bacilli</taxon>
        <taxon>Bacillales</taxon>
        <taxon>Staphylococcaceae</taxon>
        <taxon>Staphylococcus</taxon>
    </lineage>
</organism>
<proteinExistence type="predicted"/>
<dbReference type="EMBL" id="AXDY01000004">
    <property type="protein sequence ID" value="ERS93584.1"/>
    <property type="molecule type" value="Genomic_DNA"/>
</dbReference>
<protein>
    <submittedName>
        <fullName evidence="1">Uncharacterized protein</fullName>
    </submittedName>
</protein>
<accession>A0ABP2YU66</accession>
<dbReference type="RefSeq" id="WP_002481606.1">
    <property type="nucleotide sequence ID" value="NZ_AXDY01000004.1"/>
</dbReference>
<comment type="caution">
    <text evidence="1">The sequence shown here is derived from an EMBL/GenBank/DDBJ whole genome shotgun (WGS) entry which is preliminary data.</text>
</comment>
<reference evidence="1 2" key="1">
    <citation type="journal article" date="2013" name="Genome Announc.">
        <title>Draft Genome Sequence of Staphylococcus simulans UMC-CNS-990, Isolated from a Case of Chronic Bovine Mastitis.</title>
        <authorList>
            <person name="Calcutt M.J."/>
            <person name="Foecking M.F."/>
            <person name="Hsieh H.Y."/>
            <person name="Perry J."/>
            <person name="Stewart G.C."/>
            <person name="Middleton J.R."/>
        </authorList>
    </citation>
    <scope>NUCLEOTIDE SEQUENCE [LARGE SCALE GENOMIC DNA]</scope>
    <source>
        <strain evidence="1 2">UMC-CNS-990</strain>
    </source>
</reference>
<sequence length="107" mass="12351">MKVKEPVLSQEHLDVWNVLNNSEEKYVTIKKLLTLLHKPASYKRKLNKIIYDLVVVHGFPIGSSNVSDARGYFIIKNQSDKDLAVITLHNFIEGNCRRLEAVKQIEF</sequence>
<evidence type="ECO:0000313" key="2">
    <source>
        <dbReference type="Proteomes" id="UP000017131"/>
    </source>
</evidence>
<evidence type="ECO:0000313" key="1">
    <source>
        <dbReference type="EMBL" id="ERS93584.1"/>
    </source>
</evidence>